<protein>
    <recommendedName>
        <fullName evidence="8">Importin N-terminal domain-containing protein</fullName>
    </recommendedName>
</protein>
<evidence type="ECO:0000256" key="1">
    <source>
        <dbReference type="ARBA" id="ARBA00004123"/>
    </source>
</evidence>
<feature type="compositionally biased region" description="Acidic residues" evidence="7">
    <location>
        <begin position="1196"/>
        <end position="1215"/>
    </location>
</feature>
<feature type="region of interest" description="Disordered" evidence="7">
    <location>
        <begin position="198"/>
        <end position="264"/>
    </location>
</feature>
<dbReference type="SUPFAM" id="SSF48371">
    <property type="entry name" value="ARM repeat"/>
    <property type="match status" value="1"/>
</dbReference>
<dbReference type="Gene3D" id="1.25.10.10">
    <property type="entry name" value="Leucine-rich Repeat Variant"/>
    <property type="match status" value="1"/>
</dbReference>
<dbReference type="PANTHER" id="PTHR10997:SF18">
    <property type="entry name" value="D-IMPORTIN 7_RANBP7"/>
    <property type="match status" value="1"/>
</dbReference>
<evidence type="ECO:0000256" key="5">
    <source>
        <dbReference type="ARBA" id="ARBA00022927"/>
    </source>
</evidence>
<feature type="compositionally biased region" description="Basic and acidic residues" evidence="7">
    <location>
        <begin position="794"/>
        <end position="803"/>
    </location>
</feature>
<feature type="compositionally biased region" description="Gly residues" evidence="7">
    <location>
        <begin position="83"/>
        <end position="101"/>
    </location>
</feature>
<dbReference type="SMART" id="SM00913">
    <property type="entry name" value="IBN_N"/>
    <property type="match status" value="1"/>
</dbReference>
<evidence type="ECO:0000313" key="9">
    <source>
        <dbReference type="EMBL" id="OSX72294.1"/>
    </source>
</evidence>
<evidence type="ECO:0000256" key="2">
    <source>
        <dbReference type="ARBA" id="ARBA00004496"/>
    </source>
</evidence>
<evidence type="ECO:0000313" key="10">
    <source>
        <dbReference type="Proteomes" id="UP000218209"/>
    </source>
</evidence>
<dbReference type="OrthoDB" id="760868at2759"/>
<evidence type="ECO:0000259" key="8">
    <source>
        <dbReference type="PROSITE" id="PS50166"/>
    </source>
</evidence>
<evidence type="ECO:0000256" key="4">
    <source>
        <dbReference type="ARBA" id="ARBA00022490"/>
    </source>
</evidence>
<dbReference type="PROSITE" id="PS50166">
    <property type="entry name" value="IMPORTIN_B_NT"/>
    <property type="match status" value="1"/>
</dbReference>
<evidence type="ECO:0000256" key="6">
    <source>
        <dbReference type="ARBA" id="ARBA00023242"/>
    </source>
</evidence>
<dbReference type="InterPro" id="IPR001494">
    <property type="entry name" value="Importin-beta_N"/>
</dbReference>
<dbReference type="InterPro" id="IPR016024">
    <property type="entry name" value="ARM-type_fold"/>
</dbReference>
<dbReference type="Pfam" id="PF03810">
    <property type="entry name" value="IBN_N"/>
    <property type="match status" value="1"/>
</dbReference>
<dbReference type="GO" id="GO:0031267">
    <property type="term" value="F:small GTPase binding"/>
    <property type="evidence" value="ECO:0007669"/>
    <property type="project" value="InterPro"/>
</dbReference>
<accession>A0A1X6NUI5</accession>
<gene>
    <name evidence="9" type="ORF">BU14_0450s0009</name>
</gene>
<keyword evidence="5" id="KW-0653">Protein transport</keyword>
<feature type="region of interest" description="Disordered" evidence="7">
    <location>
        <begin position="1261"/>
        <end position="1291"/>
    </location>
</feature>
<sequence length="1368" mass="144694">MADVAALLAATLEPDARTREAAEVALRAVEHQRGYLTTLFQVAAGACPGVPPHVGQAASVYLKNLVRREWPSSGVRGSRARFGDGGEGGGGGGGRVLGGGDEAGDDDDGGVTAEGLHADERDAVRDSLVEAMARARPAVRSQLAEALECIVMADFPDRYPQLLPQILANLASDNTQRLTAGLVAARCTTKIFEFRRFHSTPPPDVGGLAPGGGARDGGDGGGGHGTGDDPSQCNGGRGPTGLDGVDAAHRPASAPAVGSVGGGRGPGVVAEPLDQVVEALFPQLLQLLFALERTIRDDDARGVVSEEPHVLQKIICKCFHSALHVSVPALLVREPQHFEEWMKAFSGLLMRPVPPAVTAEPATEGAGAAGAATDADTWRPLDSAARKALPQWKAKQWVLSVGAKLFQRSDDSVVVLTGVASRCLNHVMVRSFKAALRNQYLPALTAAALAALRWPALHLSPRVANLALNLLEAGVPHAPTFDVVRPTVQPFLTDVLFPFLCLDAEDLAQWKEEPIEYVRRSHDVMEDYYSPRAAACSLLFTLSKLRPKGSVIPFLAYLANVLEQYQQSPTHEAAVRKDGALLAIGHVKDKLLSRGDLRTSLHTVLLRYTLEDLRSPHPFLRSRACWLFGQVAAANALPPDVLLPSLRGLVCCLSDEHFPVRVQAAVDLRHFLAASSAADALRPELPRLLEALLRLMDDVDNTDIVASVEQLVAAFPNDVAPLAVPLCSQLVLAFQRAAASASEDDESSFAATQCIQTMESILTSLSQSGLATAEEADGAAPVASTAAAEVAGQPDHDSGPMHDPAARAEKVAAFAAAERVLRPILDRLFDEERIEFFEESLHLLGSLVYFSAEASVADVGATFEGELVSTAPGSAATVPAQLISPYLWSLLPAAVGVLYTWAGDYASSYVSVIDAFLHRGAEALLSRSNVVVIPQESRVPRPQAVPPASPLLHKLLQAVVYLWEPDSDVDDEAGVAASRLASLIILHCGRVEQPGDLVAFERRARSIGVDDPGDAGAAGGPNGLPVNDTGAPEGMPVAARRPGGPREGVSMNPEIAFIVTHAARTLPSMSDPVSLAVLRTLGLCVIHASTVTLAALERCGCSDAVFGFWVHTIRGRRLRRRHDRKTSALAFCALLDLHVQALPPTLTVRGGYVALIDAVLLLLDGLHEGRDRPVAHVLAREGARLGAGVPGGPAPADEDDDDEDYEEADDDDADSVGDAALGGVGGQGLAKVVQQRWASGGTLQPGADGNAQGRVEAVATAGPRDDADGSSEGDSEAGAGDDSAGQRVMGDDSDTDALMFYALDEVDELVTFARVMRRMSADNVKLFREGAGEALQYRVHRCMELAASVQQQRDAESYSDRQAAEQLP</sequence>
<feature type="region of interest" description="Disordered" evidence="7">
    <location>
        <begin position="1185"/>
        <end position="1220"/>
    </location>
</feature>
<keyword evidence="6" id="KW-0539">Nucleus</keyword>
<proteinExistence type="predicted"/>
<dbReference type="InterPro" id="IPR011989">
    <property type="entry name" value="ARM-like"/>
</dbReference>
<dbReference type="PANTHER" id="PTHR10997">
    <property type="entry name" value="IMPORTIN-7, 8, 11"/>
    <property type="match status" value="1"/>
</dbReference>
<evidence type="ECO:0000256" key="7">
    <source>
        <dbReference type="SAM" id="MobiDB-lite"/>
    </source>
</evidence>
<comment type="subcellular location">
    <subcellularLocation>
        <location evidence="2">Cytoplasm</location>
    </subcellularLocation>
    <subcellularLocation>
        <location evidence="1">Nucleus</location>
    </subcellularLocation>
</comment>
<feature type="compositionally biased region" description="Low complexity" evidence="7">
    <location>
        <begin position="1276"/>
        <end position="1285"/>
    </location>
</feature>
<dbReference type="EMBL" id="KV919071">
    <property type="protein sequence ID" value="OSX72294.1"/>
    <property type="molecule type" value="Genomic_DNA"/>
</dbReference>
<dbReference type="GO" id="GO:0005829">
    <property type="term" value="C:cytosol"/>
    <property type="evidence" value="ECO:0007669"/>
    <property type="project" value="TreeGrafter"/>
</dbReference>
<feature type="domain" description="Importin N-terminal" evidence="8">
    <location>
        <begin position="22"/>
        <end position="134"/>
    </location>
</feature>
<organism evidence="9 10">
    <name type="scientific">Porphyra umbilicalis</name>
    <name type="common">Purple laver</name>
    <name type="synonym">Red alga</name>
    <dbReference type="NCBI Taxonomy" id="2786"/>
    <lineage>
        <taxon>Eukaryota</taxon>
        <taxon>Rhodophyta</taxon>
        <taxon>Bangiophyceae</taxon>
        <taxon>Bangiales</taxon>
        <taxon>Bangiaceae</taxon>
        <taxon>Porphyra</taxon>
    </lineage>
</organism>
<feature type="region of interest" description="Disordered" evidence="7">
    <location>
        <begin position="74"/>
        <end position="119"/>
    </location>
</feature>
<feature type="compositionally biased region" description="Gly residues" evidence="7">
    <location>
        <begin position="208"/>
        <end position="225"/>
    </location>
</feature>
<keyword evidence="10" id="KW-1185">Reference proteome</keyword>
<keyword evidence="4" id="KW-0963">Cytoplasm</keyword>
<dbReference type="Proteomes" id="UP000218209">
    <property type="component" value="Unassembled WGS sequence"/>
</dbReference>
<feature type="region of interest" description="Disordered" evidence="7">
    <location>
        <begin position="1010"/>
        <end position="1034"/>
    </location>
</feature>
<keyword evidence="3" id="KW-0813">Transport</keyword>
<dbReference type="GO" id="GO:0005635">
    <property type="term" value="C:nuclear envelope"/>
    <property type="evidence" value="ECO:0007669"/>
    <property type="project" value="TreeGrafter"/>
</dbReference>
<dbReference type="GO" id="GO:0006606">
    <property type="term" value="P:protein import into nucleus"/>
    <property type="evidence" value="ECO:0007669"/>
    <property type="project" value="TreeGrafter"/>
</dbReference>
<feature type="region of interest" description="Disordered" evidence="7">
    <location>
        <begin position="776"/>
        <end position="803"/>
    </location>
</feature>
<evidence type="ECO:0000256" key="3">
    <source>
        <dbReference type="ARBA" id="ARBA00022448"/>
    </source>
</evidence>
<reference evidence="9 10" key="1">
    <citation type="submission" date="2017-03" db="EMBL/GenBank/DDBJ databases">
        <title>WGS assembly of Porphyra umbilicalis.</title>
        <authorList>
            <person name="Brawley S.H."/>
            <person name="Blouin N.A."/>
            <person name="Ficko-Blean E."/>
            <person name="Wheeler G.L."/>
            <person name="Lohr M."/>
            <person name="Goodson H.V."/>
            <person name="Jenkins J.W."/>
            <person name="Blaby-Haas C.E."/>
            <person name="Helliwell K.E."/>
            <person name="Chan C."/>
            <person name="Marriage T."/>
            <person name="Bhattacharya D."/>
            <person name="Klein A.S."/>
            <person name="Badis Y."/>
            <person name="Brodie J."/>
            <person name="Cao Y."/>
            <person name="Collen J."/>
            <person name="Dittami S.M."/>
            <person name="Gachon C.M."/>
            <person name="Green B.R."/>
            <person name="Karpowicz S."/>
            <person name="Kim J.W."/>
            <person name="Kudahl U."/>
            <person name="Lin S."/>
            <person name="Michel G."/>
            <person name="Mittag M."/>
            <person name="Olson B.J."/>
            <person name="Pangilinan J."/>
            <person name="Peng Y."/>
            <person name="Qiu H."/>
            <person name="Shu S."/>
            <person name="Singer J.T."/>
            <person name="Smith A.G."/>
            <person name="Sprecher B.N."/>
            <person name="Wagner V."/>
            <person name="Wang W."/>
            <person name="Wang Z.-Y."/>
            <person name="Yan J."/>
            <person name="Yarish C."/>
            <person name="Zoeuner-Riek S."/>
            <person name="Zhuang Y."/>
            <person name="Zou Y."/>
            <person name="Lindquist E.A."/>
            <person name="Grimwood J."/>
            <person name="Barry K."/>
            <person name="Rokhsar D.S."/>
            <person name="Schmutz J."/>
            <person name="Stiller J.W."/>
            <person name="Grossman A.R."/>
            <person name="Prochnik S.E."/>
        </authorList>
    </citation>
    <scope>NUCLEOTIDE SEQUENCE [LARGE SCALE GENOMIC DNA]</scope>
    <source>
        <strain evidence="9">4086291</strain>
    </source>
</reference>
<feature type="compositionally biased region" description="Low complexity" evidence="7">
    <location>
        <begin position="778"/>
        <end position="791"/>
    </location>
</feature>
<name>A0A1X6NUI5_PORUM</name>